<dbReference type="EMBL" id="RHGY01000002">
    <property type="protein sequence ID" value="RRG18394.1"/>
    <property type="molecule type" value="Genomic_DNA"/>
</dbReference>
<feature type="transmembrane region" description="Helical" evidence="1">
    <location>
        <begin position="29"/>
        <end position="56"/>
    </location>
</feature>
<comment type="caution">
    <text evidence="2">The sequence shown here is derived from an EMBL/GenBank/DDBJ whole genome shotgun (WGS) entry which is preliminary data.</text>
</comment>
<organism evidence="2 3">
    <name type="scientific">Weissella viridescens</name>
    <name type="common">Lactobacillus viridescens</name>
    <dbReference type="NCBI Taxonomy" id="1629"/>
    <lineage>
        <taxon>Bacteria</taxon>
        <taxon>Bacillati</taxon>
        <taxon>Bacillota</taxon>
        <taxon>Bacilli</taxon>
        <taxon>Lactobacillales</taxon>
        <taxon>Lactobacillaceae</taxon>
        <taxon>Weissella</taxon>
    </lineage>
</organism>
<dbReference type="AlphaFoldDB" id="A0A3P2RCT6"/>
<accession>A0A3P2RCT6</accession>
<evidence type="ECO:0000256" key="1">
    <source>
        <dbReference type="SAM" id="Phobius"/>
    </source>
</evidence>
<reference evidence="2 3" key="1">
    <citation type="submission" date="2018-10" db="EMBL/GenBank/DDBJ databases">
        <title>Draft genome sequence of Weissella viridescens UCO-SMC3.</title>
        <authorList>
            <person name="Garcia-Cancino A."/>
            <person name="Espinoza-Monje M."/>
            <person name="Albarracin L."/>
            <person name="Garcia-Castillo V."/>
            <person name="Campos-Martin J."/>
            <person name="Nakano Y."/>
            <person name="Guitierrez-Zamorano C."/>
            <person name="Ikeda-Ohtsubo W."/>
            <person name="Morita H."/>
            <person name="Kitazawa H."/>
            <person name="Villena J."/>
        </authorList>
    </citation>
    <scope>NUCLEOTIDE SEQUENCE [LARGE SCALE GENOMIC DNA]</scope>
    <source>
        <strain evidence="2 3">UCO-SMC3</strain>
    </source>
</reference>
<evidence type="ECO:0000313" key="2">
    <source>
        <dbReference type="EMBL" id="RRG18394.1"/>
    </source>
</evidence>
<evidence type="ECO:0000313" key="3">
    <source>
        <dbReference type="Proteomes" id="UP000275836"/>
    </source>
</evidence>
<keyword evidence="1" id="KW-0812">Transmembrane</keyword>
<dbReference type="RefSeq" id="WP_124943036.1">
    <property type="nucleotide sequence ID" value="NZ_RHGY01000002.1"/>
</dbReference>
<keyword evidence="1" id="KW-1133">Transmembrane helix</keyword>
<protein>
    <recommendedName>
        <fullName evidence="4">TcpE family</fullName>
    </recommendedName>
</protein>
<sequence>MNNDAYNYRPLFRHSYTFRGTVAKKYGGISYMISVETFAVIAISLIVDLFFVSFFIGFKSPYAFAAVVFPVYGIYKVYDLIKPDGLKAPQFVWQYLKYFVKFYLLNQTLSHDIPVYYTENEVKIQ</sequence>
<evidence type="ECO:0008006" key="4">
    <source>
        <dbReference type="Google" id="ProtNLM"/>
    </source>
</evidence>
<dbReference type="OrthoDB" id="2868465at2"/>
<proteinExistence type="predicted"/>
<name>A0A3P2RCT6_WEIVI</name>
<gene>
    <name evidence="2" type="ORF">D3P96_03670</name>
</gene>
<dbReference type="Proteomes" id="UP000275836">
    <property type="component" value="Unassembled WGS sequence"/>
</dbReference>
<keyword evidence="1" id="KW-0472">Membrane</keyword>